<organism evidence="1">
    <name type="scientific">Siphoviridae sp. ctoRD1</name>
    <dbReference type="NCBI Taxonomy" id="2825669"/>
    <lineage>
        <taxon>Viruses</taxon>
        <taxon>Duplodnaviria</taxon>
        <taxon>Heunggongvirae</taxon>
        <taxon>Uroviricota</taxon>
        <taxon>Caudoviricetes</taxon>
    </lineage>
</organism>
<sequence length="33" mass="3668">MHWSSGNRQSDETPTLNGIKTSPLFLCYTPNAT</sequence>
<accession>A0A8S5QE19</accession>
<reference evidence="1" key="1">
    <citation type="journal article" date="2021" name="Proc. Natl. Acad. Sci. U.S.A.">
        <title>A Catalog of Tens of Thousands of Viruses from Human Metagenomes Reveals Hidden Associations with Chronic Diseases.</title>
        <authorList>
            <person name="Tisza M.J."/>
            <person name="Buck C.B."/>
        </authorList>
    </citation>
    <scope>NUCLEOTIDE SEQUENCE</scope>
    <source>
        <strain evidence="1">CtoRD1</strain>
    </source>
</reference>
<proteinExistence type="predicted"/>
<evidence type="ECO:0000313" key="1">
    <source>
        <dbReference type="EMBL" id="DAE17503.1"/>
    </source>
</evidence>
<protein>
    <submittedName>
        <fullName evidence="1">Uncharacterized protein</fullName>
    </submittedName>
</protein>
<name>A0A8S5QE19_9CAUD</name>
<dbReference type="EMBL" id="BK015641">
    <property type="protein sequence ID" value="DAE17503.1"/>
    <property type="molecule type" value="Genomic_DNA"/>
</dbReference>